<protein>
    <submittedName>
        <fullName evidence="7">Uncharacterized protein LOC117832640 isoform X1</fullName>
    </submittedName>
</protein>
<dbReference type="Proteomes" id="UP001178508">
    <property type="component" value="Chromosome 16"/>
</dbReference>
<keyword evidence="4" id="KW-0165">Cleavage on pair of basic residues</keyword>
<organism evidence="7 8">
    <name type="scientific">Xyrichtys novacula</name>
    <name type="common">Pearly razorfish</name>
    <name type="synonym">Hemipteronotus novacula</name>
    <dbReference type="NCBI Taxonomy" id="13765"/>
    <lineage>
        <taxon>Eukaryota</taxon>
        <taxon>Metazoa</taxon>
        <taxon>Chordata</taxon>
        <taxon>Craniata</taxon>
        <taxon>Vertebrata</taxon>
        <taxon>Euteleostomi</taxon>
        <taxon>Actinopterygii</taxon>
        <taxon>Neopterygii</taxon>
        <taxon>Teleostei</taxon>
        <taxon>Neoteleostei</taxon>
        <taxon>Acanthomorphata</taxon>
        <taxon>Eupercaria</taxon>
        <taxon>Labriformes</taxon>
        <taxon>Labridae</taxon>
        <taxon>Xyrichtys</taxon>
    </lineage>
</organism>
<keyword evidence="6" id="KW-0027">Amidation</keyword>
<dbReference type="PANTHER" id="PTHR11250">
    <property type="entry name" value="TACHYKININ"/>
    <property type="match status" value="1"/>
</dbReference>
<sequence>MRPHHSLFFLHSLKTMEALKLILVLLLVVFVQVFGALGTSHSSEDEDEVWTVDKWQGYPVERDLHMHLADLMKRSKAEQFHGLMGRSTGRAQPVRLGRKTGNKGDMFVGLMGKRTLGEETQEGWQSDPNYRGTQ</sequence>
<keyword evidence="5" id="KW-0732">Signal</keyword>
<dbReference type="AlphaFoldDB" id="A0AAV1GRY8"/>
<evidence type="ECO:0000256" key="3">
    <source>
        <dbReference type="ARBA" id="ARBA00022525"/>
    </source>
</evidence>
<comment type="similarity">
    <text evidence="2">Belongs to the tachykinin family.</text>
</comment>
<evidence type="ECO:0000256" key="4">
    <source>
        <dbReference type="ARBA" id="ARBA00022685"/>
    </source>
</evidence>
<dbReference type="InterPro" id="IPR013055">
    <property type="entry name" value="Tachy_Neuro_lke_CS"/>
</dbReference>
<proteinExistence type="inferred from homology"/>
<reference evidence="7" key="1">
    <citation type="submission" date="2023-08" db="EMBL/GenBank/DDBJ databases">
        <authorList>
            <person name="Alioto T."/>
            <person name="Alioto T."/>
            <person name="Gomez Garrido J."/>
        </authorList>
    </citation>
    <scope>NUCLEOTIDE SEQUENCE</scope>
</reference>
<dbReference type="PANTHER" id="PTHR11250:SF5">
    <property type="entry name" value="PROTACHYKININ-1-LIKE ISOFORM X1-RELATED"/>
    <property type="match status" value="1"/>
</dbReference>
<keyword evidence="3" id="KW-0964">Secreted</keyword>
<dbReference type="GO" id="GO:0005576">
    <property type="term" value="C:extracellular region"/>
    <property type="evidence" value="ECO:0007669"/>
    <property type="project" value="UniProtKB-SubCell"/>
</dbReference>
<accession>A0AAV1GRY8</accession>
<evidence type="ECO:0000256" key="5">
    <source>
        <dbReference type="ARBA" id="ARBA00022729"/>
    </source>
</evidence>
<evidence type="ECO:0000256" key="1">
    <source>
        <dbReference type="ARBA" id="ARBA00004613"/>
    </source>
</evidence>
<dbReference type="EMBL" id="OY660879">
    <property type="protein sequence ID" value="CAJ1075986.1"/>
    <property type="molecule type" value="Genomic_DNA"/>
</dbReference>
<comment type="subcellular location">
    <subcellularLocation>
        <location evidence="1">Secreted</location>
    </subcellularLocation>
</comment>
<dbReference type="PROSITE" id="PS00267">
    <property type="entry name" value="TACHYKININ"/>
    <property type="match status" value="1"/>
</dbReference>
<evidence type="ECO:0000256" key="2">
    <source>
        <dbReference type="ARBA" id="ARBA00007518"/>
    </source>
</evidence>
<evidence type="ECO:0000313" key="7">
    <source>
        <dbReference type="EMBL" id="CAJ1075986.1"/>
    </source>
</evidence>
<evidence type="ECO:0000313" key="8">
    <source>
        <dbReference type="Proteomes" id="UP001178508"/>
    </source>
</evidence>
<name>A0AAV1GRY8_XYRNO</name>
<evidence type="ECO:0000256" key="6">
    <source>
        <dbReference type="ARBA" id="ARBA00022815"/>
    </source>
</evidence>
<gene>
    <name evidence="7" type="ORF">XNOV1_A014464</name>
</gene>
<keyword evidence="8" id="KW-1185">Reference proteome</keyword>